<evidence type="ECO:0000256" key="17">
    <source>
        <dbReference type="RuleBase" id="RU003793"/>
    </source>
</evidence>
<dbReference type="GO" id="GO:0032259">
    <property type="term" value="P:methylation"/>
    <property type="evidence" value="ECO:0007669"/>
    <property type="project" value="UniProtKB-KW"/>
</dbReference>
<keyword evidence="7 18" id="KW-0808">Transferase</keyword>
<dbReference type="InterPro" id="IPR050882">
    <property type="entry name" value="Prepilin_peptidase/N-MTase"/>
</dbReference>
<keyword evidence="9 18" id="KW-0812">Transmembrane</keyword>
<feature type="transmembrane region" description="Helical" evidence="19">
    <location>
        <begin position="164"/>
        <end position="182"/>
    </location>
</feature>
<evidence type="ECO:0000256" key="14">
    <source>
        <dbReference type="ARBA" id="ARBA00050401"/>
    </source>
</evidence>
<evidence type="ECO:0000256" key="7">
    <source>
        <dbReference type="ARBA" id="ARBA00022679"/>
    </source>
</evidence>
<dbReference type="GO" id="GO:0006465">
    <property type="term" value="P:signal peptide processing"/>
    <property type="evidence" value="ECO:0007669"/>
    <property type="project" value="TreeGrafter"/>
</dbReference>
<evidence type="ECO:0000259" key="20">
    <source>
        <dbReference type="Pfam" id="PF01478"/>
    </source>
</evidence>
<evidence type="ECO:0000313" key="23">
    <source>
        <dbReference type="Proteomes" id="UP000294914"/>
    </source>
</evidence>
<evidence type="ECO:0000256" key="15">
    <source>
        <dbReference type="ARBA" id="ARBA00067082"/>
    </source>
</evidence>
<evidence type="ECO:0000256" key="6">
    <source>
        <dbReference type="ARBA" id="ARBA00022670"/>
    </source>
</evidence>
<keyword evidence="10 18" id="KW-0378">Hydrolase</keyword>
<keyword evidence="11 19" id="KW-1133">Transmembrane helix</keyword>
<organism evidence="22 23">
    <name type="scientific">Thiohalophilus thiocyanatoxydans</name>
    <dbReference type="NCBI Taxonomy" id="381308"/>
    <lineage>
        <taxon>Bacteria</taxon>
        <taxon>Pseudomonadati</taxon>
        <taxon>Pseudomonadota</taxon>
        <taxon>Gammaproteobacteria</taxon>
        <taxon>Thiohalomonadales</taxon>
        <taxon>Thiohalophilaceae</taxon>
        <taxon>Thiohalophilus</taxon>
    </lineage>
</organism>
<dbReference type="PANTHER" id="PTHR30487">
    <property type="entry name" value="TYPE 4 PREPILIN-LIKE PROTEINS LEADER PEPTIDE-PROCESSING ENZYME"/>
    <property type="match status" value="1"/>
</dbReference>
<evidence type="ECO:0000256" key="9">
    <source>
        <dbReference type="ARBA" id="ARBA00022692"/>
    </source>
</evidence>
<reference evidence="22 23" key="1">
    <citation type="submission" date="2019-03" db="EMBL/GenBank/DDBJ databases">
        <title>Genomic Encyclopedia of Type Strains, Phase IV (KMG-IV): sequencing the most valuable type-strain genomes for metagenomic binning, comparative biology and taxonomic classification.</title>
        <authorList>
            <person name="Goeker M."/>
        </authorList>
    </citation>
    <scope>NUCLEOTIDE SEQUENCE [LARGE SCALE GENOMIC DNA]</scope>
    <source>
        <strain evidence="22 23">DSM 16326</strain>
    </source>
</reference>
<evidence type="ECO:0000256" key="1">
    <source>
        <dbReference type="ARBA" id="ARBA00004429"/>
    </source>
</evidence>
<name>A0A4R8IKA6_9GAMM</name>
<proteinExistence type="inferred from homology"/>
<feature type="transmembrane region" description="Helical" evidence="19">
    <location>
        <begin position="139"/>
        <end position="157"/>
    </location>
</feature>
<evidence type="ECO:0000256" key="12">
    <source>
        <dbReference type="ARBA" id="ARBA00023136"/>
    </source>
</evidence>
<evidence type="ECO:0000256" key="13">
    <source>
        <dbReference type="ARBA" id="ARBA00023268"/>
    </source>
</evidence>
<dbReference type="InterPro" id="IPR010627">
    <property type="entry name" value="Prepilin_pept_A24_N"/>
</dbReference>
<protein>
    <recommendedName>
        <fullName evidence="16 18">Prepilin leader peptidase/N-methyltransferase</fullName>
        <ecNumber evidence="18">2.1.1.-</ecNumber>
        <ecNumber evidence="15 18">3.4.23.43</ecNumber>
    </recommendedName>
</protein>
<dbReference type="RefSeq" id="WP_134083871.1">
    <property type="nucleotide sequence ID" value="NZ_SOQX01000004.1"/>
</dbReference>
<comment type="similarity">
    <text evidence="2 17">Belongs to the peptidase A24 family.</text>
</comment>
<dbReference type="GO" id="GO:0008168">
    <property type="term" value="F:methyltransferase activity"/>
    <property type="evidence" value="ECO:0007669"/>
    <property type="project" value="UniProtKB-KW"/>
</dbReference>
<comment type="caution">
    <text evidence="22">The sequence shown here is derived from an EMBL/GenBank/DDBJ whole genome shotgun (WGS) entry which is preliminary data.</text>
</comment>
<evidence type="ECO:0000256" key="3">
    <source>
        <dbReference type="ARBA" id="ARBA00022475"/>
    </source>
</evidence>
<gene>
    <name evidence="22" type="ORF">EDC23_1913</name>
</gene>
<keyword evidence="4" id="KW-0997">Cell inner membrane</keyword>
<dbReference type="PRINTS" id="PR00864">
    <property type="entry name" value="PREPILNPTASE"/>
</dbReference>
<keyword evidence="3" id="KW-1003">Cell membrane</keyword>
<comment type="subcellular location">
    <subcellularLocation>
        <location evidence="1">Cell inner membrane</location>
        <topology evidence="1">Multi-pass membrane protein</topology>
    </subcellularLocation>
    <subcellularLocation>
        <location evidence="18">Cell membrane</location>
        <topology evidence="18">Multi-pass membrane protein</topology>
    </subcellularLocation>
</comment>
<dbReference type="PANTHER" id="PTHR30487:SF0">
    <property type="entry name" value="PREPILIN LEADER PEPTIDASE_N-METHYLTRANSFERASE-RELATED"/>
    <property type="match status" value="1"/>
</dbReference>
<sequence>MNTIALLQASPMLYLAVVFVLGLLVGSFLNVVILRLPRMLHRQWQTDCLDYLTEHHPRHLKAGEPPAEAAPFNLLTPASRCPHCGHAIRARENIPLISYLLLRGRCASCRTPIAVRYPIIELVSGLLAALTAWQFGVTPLAAFAILLTWALIVLTVIDYDHFYLPDNIVLPMLWLGLLLNSQGLFTDIYSALFGAMAGYLALWSVYQLFKLLTGKEGMGYGDFKLLAMLGAWLGWQMLPAVILLSSVVGAVVGITLILFKRHQAGKPIPFGPYLAAAGWIALLWGPQLNQAYLNWLQG</sequence>
<evidence type="ECO:0000256" key="8">
    <source>
        <dbReference type="ARBA" id="ARBA00022691"/>
    </source>
</evidence>
<dbReference type="FunFam" id="1.20.120.1220:FF:000001">
    <property type="entry name" value="Type 4 prepilin-like proteins leader peptide-processing enzyme"/>
    <property type="match status" value="1"/>
</dbReference>
<evidence type="ECO:0000256" key="16">
    <source>
        <dbReference type="ARBA" id="ARBA00071870"/>
    </source>
</evidence>
<keyword evidence="12 19" id="KW-0472">Membrane</keyword>
<dbReference type="Gene3D" id="1.20.120.1220">
    <property type="match status" value="1"/>
</dbReference>
<dbReference type="GO" id="GO:0005886">
    <property type="term" value="C:plasma membrane"/>
    <property type="evidence" value="ECO:0007669"/>
    <property type="project" value="UniProtKB-SubCell"/>
</dbReference>
<dbReference type="OrthoDB" id="9789291at2"/>
<evidence type="ECO:0000256" key="4">
    <source>
        <dbReference type="ARBA" id="ARBA00022519"/>
    </source>
</evidence>
<dbReference type="Pfam" id="PF01478">
    <property type="entry name" value="Peptidase_A24"/>
    <property type="match status" value="1"/>
</dbReference>
<keyword evidence="8" id="KW-0949">S-adenosyl-L-methionine</keyword>
<evidence type="ECO:0000313" key="22">
    <source>
        <dbReference type="EMBL" id="TDY01166.1"/>
    </source>
</evidence>
<feature type="domain" description="Prepilin peptidase A24 N-terminal" evidence="21">
    <location>
        <begin position="20"/>
        <end position="135"/>
    </location>
</feature>
<evidence type="ECO:0000256" key="2">
    <source>
        <dbReference type="ARBA" id="ARBA00005801"/>
    </source>
</evidence>
<dbReference type="InterPro" id="IPR000045">
    <property type="entry name" value="Prepilin_IV_endopep_pep"/>
</dbReference>
<evidence type="ECO:0000256" key="10">
    <source>
        <dbReference type="ARBA" id="ARBA00022801"/>
    </source>
</evidence>
<evidence type="ECO:0000259" key="21">
    <source>
        <dbReference type="Pfam" id="PF06750"/>
    </source>
</evidence>
<dbReference type="Pfam" id="PF06750">
    <property type="entry name" value="A24_N_bact"/>
    <property type="match status" value="1"/>
</dbReference>
<feature type="domain" description="Prepilin type IV endopeptidase peptidase" evidence="20">
    <location>
        <begin position="145"/>
        <end position="254"/>
    </location>
</feature>
<dbReference type="EMBL" id="SOQX01000004">
    <property type="protein sequence ID" value="TDY01166.1"/>
    <property type="molecule type" value="Genomic_DNA"/>
</dbReference>
<dbReference type="EC" id="2.1.1.-" evidence="18"/>
<feature type="transmembrane region" description="Helical" evidence="19">
    <location>
        <begin position="12"/>
        <end position="34"/>
    </location>
</feature>
<keyword evidence="23" id="KW-1185">Reference proteome</keyword>
<feature type="transmembrane region" description="Helical" evidence="19">
    <location>
        <begin position="271"/>
        <end position="288"/>
    </location>
</feature>
<feature type="transmembrane region" description="Helical" evidence="19">
    <location>
        <begin position="188"/>
        <end position="206"/>
    </location>
</feature>
<dbReference type="InterPro" id="IPR014032">
    <property type="entry name" value="Peptidase_A24A_bac"/>
</dbReference>
<keyword evidence="5 18" id="KW-0489">Methyltransferase</keyword>
<dbReference type="Proteomes" id="UP000294914">
    <property type="component" value="Unassembled WGS sequence"/>
</dbReference>
<feature type="transmembrane region" description="Helical" evidence="19">
    <location>
        <begin position="241"/>
        <end position="259"/>
    </location>
</feature>
<comment type="catalytic activity">
    <reaction evidence="14 18">
        <text>Typically cleaves a -Gly-|-Phe- bond to release an N-terminal, basic peptide of 5-8 residues from type IV prepilin, and then N-methylates the new N-terminal amino group, the methyl donor being S-adenosyl-L-methionine.</text>
        <dbReference type="EC" id="3.4.23.43"/>
    </reaction>
</comment>
<keyword evidence="6 18" id="KW-0645">Protease</keyword>
<evidence type="ECO:0000256" key="18">
    <source>
        <dbReference type="RuleBase" id="RU003794"/>
    </source>
</evidence>
<dbReference type="GO" id="GO:0004190">
    <property type="term" value="F:aspartic-type endopeptidase activity"/>
    <property type="evidence" value="ECO:0007669"/>
    <property type="project" value="UniProtKB-EC"/>
</dbReference>
<accession>A0A4R8IKA6</accession>
<dbReference type="AlphaFoldDB" id="A0A4R8IKA6"/>
<evidence type="ECO:0000256" key="11">
    <source>
        <dbReference type="ARBA" id="ARBA00022989"/>
    </source>
</evidence>
<comment type="function">
    <text evidence="18">Plays an essential role in type IV pili and type II pseudopili formation by proteolytically removing the leader sequence from substrate proteins and subsequently monomethylating the alpha-amino group of the newly exposed N-terminal phenylalanine.</text>
</comment>
<evidence type="ECO:0000256" key="19">
    <source>
        <dbReference type="SAM" id="Phobius"/>
    </source>
</evidence>
<dbReference type="EC" id="3.4.23.43" evidence="15 18"/>
<evidence type="ECO:0000256" key="5">
    <source>
        <dbReference type="ARBA" id="ARBA00022603"/>
    </source>
</evidence>
<keyword evidence="13 18" id="KW-0511">Multifunctional enzyme</keyword>